<dbReference type="GO" id="GO:0003729">
    <property type="term" value="F:mRNA binding"/>
    <property type="evidence" value="ECO:0007669"/>
    <property type="project" value="TreeGrafter"/>
</dbReference>
<dbReference type="AlphaFoldDB" id="A0A8B7U6C8"/>
<keyword evidence="2" id="KW-0694">RNA-binding</keyword>
<dbReference type="Pfam" id="PF16482">
    <property type="entry name" value="Staufen_C"/>
    <property type="match status" value="1"/>
</dbReference>
<evidence type="ECO:0000256" key="1">
    <source>
        <dbReference type="ARBA" id="ARBA00022737"/>
    </source>
</evidence>
<dbReference type="PANTHER" id="PTHR46054:SF1">
    <property type="entry name" value="DOUBLE-STRANDED RNA-BINDING PROTEIN STAUFEN HOMOLOG 2"/>
    <property type="match status" value="1"/>
</dbReference>
<dbReference type="GO" id="GO:0007281">
    <property type="term" value="P:germ cell development"/>
    <property type="evidence" value="ECO:0007669"/>
    <property type="project" value="TreeGrafter"/>
</dbReference>
<dbReference type="OrthoDB" id="10037267at2759"/>
<dbReference type="GO" id="GO:0098964">
    <property type="term" value="P:anterograde dendritic transport of messenger ribonucleoprotein complex"/>
    <property type="evidence" value="ECO:0007669"/>
    <property type="project" value="TreeGrafter"/>
</dbReference>
<dbReference type="GO" id="GO:0035418">
    <property type="term" value="P:protein localization to synapse"/>
    <property type="evidence" value="ECO:0007669"/>
    <property type="project" value="TreeGrafter"/>
</dbReference>
<name>A0A8B7U6C8_CASCN</name>
<evidence type="ECO:0000256" key="3">
    <source>
        <dbReference type="SAM" id="MobiDB-lite"/>
    </source>
</evidence>
<dbReference type="GO" id="GO:0008298">
    <property type="term" value="P:intracellular mRNA localization"/>
    <property type="evidence" value="ECO:0007669"/>
    <property type="project" value="TreeGrafter"/>
</dbReference>
<feature type="domain" description="Staufen C-terminal" evidence="4">
    <location>
        <begin position="14"/>
        <end position="65"/>
    </location>
</feature>
<dbReference type="KEGG" id="ccan:109683703"/>
<dbReference type="RefSeq" id="XP_020015293.1">
    <property type="nucleotide sequence ID" value="XM_020159704.1"/>
</dbReference>
<dbReference type="InterPro" id="IPR032478">
    <property type="entry name" value="Staufen_C"/>
</dbReference>
<organism evidence="5">
    <name type="scientific">Castor canadensis</name>
    <name type="common">American beaver</name>
    <dbReference type="NCBI Taxonomy" id="51338"/>
    <lineage>
        <taxon>Eukaryota</taxon>
        <taxon>Metazoa</taxon>
        <taxon>Chordata</taxon>
        <taxon>Craniata</taxon>
        <taxon>Vertebrata</taxon>
        <taxon>Euteleostomi</taxon>
        <taxon>Mammalia</taxon>
        <taxon>Eutheria</taxon>
        <taxon>Euarchontoglires</taxon>
        <taxon>Glires</taxon>
        <taxon>Rodentia</taxon>
        <taxon>Castorimorpha</taxon>
        <taxon>Castoridae</taxon>
        <taxon>Castor</taxon>
    </lineage>
</organism>
<evidence type="ECO:0000256" key="2">
    <source>
        <dbReference type="ARBA" id="ARBA00022884"/>
    </source>
</evidence>
<dbReference type="GO" id="GO:0010494">
    <property type="term" value="C:cytoplasmic stress granule"/>
    <property type="evidence" value="ECO:0007669"/>
    <property type="project" value="TreeGrafter"/>
</dbReference>
<dbReference type="InterPro" id="IPR051740">
    <property type="entry name" value="DRBM-containing_protein"/>
</dbReference>
<proteinExistence type="predicted"/>
<dbReference type="GO" id="GO:0005886">
    <property type="term" value="C:plasma membrane"/>
    <property type="evidence" value="ECO:0007669"/>
    <property type="project" value="TreeGrafter"/>
</dbReference>
<feature type="region of interest" description="Disordered" evidence="3">
    <location>
        <begin position="73"/>
        <end position="113"/>
    </location>
</feature>
<dbReference type="GO" id="GO:0003725">
    <property type="term" value="F:double-stranded RNA binding"/>
    <property type="evidence" value="ECO:0007669"/>
    <property type="project" value="TreeGrafter"/>
</dbReference>
<feature type="compositionally biased region" description="Basic and acidic residues" evidence="3">
    <location>
        <begin position="79"/>
        <end position="93"/>
    </location>
</feature>
<dbReference type="GO" id="GO:0032839">
    <property type="term" value="C:dendrite cytoplasm"/>
    <property type="evidence" value="ECO:0007669"/>
    <property type="project" value="GOC"/>
</dbReference>
<sequence>MTSLKLIANFTFIFHVHYCDRQSGKECVTCLTLAPVQMTFHAIGSSIEASHDQAALSALKQFSEQSLDPIDGTMNIEKASLEKQAKHPREKADNNQASPGPTTQDCKKSKPAI</sequence>
<evidence type="ECO:0000313" key="5">
    <source>
        <dbReference type="RefSeq" id="XP_020015293.1"/>
    </source>
</evidence>
<accession>A0A8B7U6C8</accession>
<keyword evidence="1" id="KW-0677">Repeat</keyword>
<feature type="compositionally biased region" description="Polar residues" evidence="3">
    <location>
        <begin position="94"/>
        <end position="104"/>
    </location>
</feature>
<protein>
    <submittedName>
        <fullName evidence="5">Double-stranded RNA-binding protein Staufen homolog 2-like</fullName>
    </submittedName>
</protein>
<evidence type="ECO:0000259" key="4">
    <source>
        <dbReference type="Pfam" id="PF16482"/>
    </source>
</evidence>
<dbReference type="Gene3D" id="3.30.160.20">
    <property type="match status" value="1"/>
</dbReference>
<reference evidence="5" key="1">
    <citation type="submission" date="2025-08" db="UniProtKB">
        <authorList>
            <consortium name="RefSeq"/>
        </authorList>
    </citation>
    <scope>IDENTIFICATION</scope>
    <source>
        <tissue evidence="5">Leukocyte</tissue>
    </source>
</reference>
<dbReference type="PANTHER" id="PTHR46054">
    <property type="entry name" value="MATERNAL EFFECT PROTEIN STAUFEN"/>
    <property type="match status" value="1"/>
</dbReference>
<dbReference type="GO" id="GO:0043025">
    <property type="term" value="C:neuronal cell body"/>
    <property type="evidence" value="ECO:0007669"/>
    <property type="project" value="TreeGrafter"/>
</dbReference>
<gene>
    <name evidence="5" type="primary">LOC109683703</name>
</gene>